<sequence>MESRDGTKKHGMIHYGQPMAKKKNGKAFSPGRSWMCAYVDKTLHKLTTFETETEKYKRSCNSRRKAEIYQQATCSLLRFSAVVSSPSCPLALAATVKLTTARIPPCWPFSPEMPTHQLLKAHT</sequence>
<gene>
    <name evidence="1" type="ORF">OUZ56_020816</name>
</gene>
<organism evidence="1 2">
    <name type="scientific">Daphnia magna</name>
    <dbReference type="NCBI Taxonomy" id="35525"/>
    <lineage>
        <taxon>Eukaryota</taxon>
        <taxon>Metazoa</taxon>
        <taxon>Ecdysozoa</taxon>
        <taxon>Arthropoda</taxon>
        <taxon>Crustacea</taxon>
        <taxon>Branchiopoda</taxon>
        <taxon>Diplostraca</taxon>
        <taxon>Cladocera</taxon>
        <taxon>Anomopoda</taxon>
        <taxon>Daphniidae</taxon>
        <taxon>Daphnia</taxon>
    </lineage>
</organism>
<evidence type="ECO:0000313" key="1">
    <source>
        <dbReference type="EMBL" id="KAK4011698.1"/>
    </source>
</evidence>
<accession>A0ABQ9ZFI7</accession>
<dbReference type="Proteomes" id="UP001234178">
    <property type="component" value="Unassembled WGS sequence"/>
</dbReference>
<name>A0ABQ9ZFI7_9CRUS</name>
<reference evidence="1 2" key="1">
    <citation type="journal article" date="2023" name="Nucleic Acids Res.">
        <title>The hologenome of Daphnia magna reveals possible DNA methylation and microbiome-mediated evolution of the host genome.</title>
        <authorList>
            <person name="Chaturvedi A."/>
            <person name="Li X."/>
            <person name="Dhandapani V."/>
            <person name="Marshall H."/>
            <person name="Kissane S."/>
            <person name="Cuenca-Cambronero M."/>
            <person name="Asole G."/>
            <person name="Calvet F."/>
            <person name="Ruiz-Romero M."/>
            <person name="Marangio P."/>
            <person name="Guigo R."/>
            <person name="Rago D."/>
            <person name="Mirbahai L."/>
            <person name="Eastwood N."/>
            <person name="Colbourne J.K."/>
            <person name="Zhou J."/>
            <person name="Mallon E."/>
            <person name="Orsini L."/>
        </authorList>
    </citation>
    <scope>NUCLEOTIDE SEQUENCE [LARGE SCALE GENOMIC DNA]</scope>
    <source>
        <strain evidence="1">LRV0_1</strain>
    </source>
</reference>
<keyword evidence="2" id="KW-1185">Reference proteome</keyword>
<evidence type="ECO:0000313" key="2">
    <source>
        <dbReference type="Proteomes" id="UP001234178"/>
    </source>
</evidence>
<proteinExistence type="predicted"/>
<dbReference type="EMBL" id="JAOYFB010000003">
    <property type="protein sequence ID" value="KAK4011698.1"/>
    <property type="molecule type" value="Genomic_DNA"/>
</dbReference>
<comment type="caution">
    <text evidence="1">The sequence shown here is derived from an EMBL/GenBank/DDBJ whole genome shotgun (WGS) entry which is preliminary data.</text>
</comment>
<protein>
    <submittedName>
        <fullName evidence="1">Uncharacterized protein</fullName>
    </submittedName>
</protein>